<reference evidence="1 2" key="1">
    <citation type="submission" date="2015-01" db="EMBL/GenBank/DDBJ databases">
        <title>Evolution of Trichinella species and genotypes.</title>
        <authorList>
            <person name="Korhonen P.K."/>
            <person name="Edoardo P."/>
            <person name="Giuseppe L.R."/>
            <person name="Gasser R.B."/>
        </authorList>
    </citation>
    <scope>NUCLEOTIDE SEQUENCE [LARGE SCALE GENOMIC DNA]</scope>
    <source>
        <strain evidence="1">ISS2496</strain>
    </source>
</reference>
<gene>
    <name evidence="1" type="ORF">T12_14259</name>
</gene>
<evidence type="ECO:0000313" key="1">
    <source>
        <dbReference type="EMBL" id="KRY02849.1"/>
    </source>
</evidence>
<comment type="caution">
    <text evidence="1">The sequence shown here is derived from an EMBL/GenBank/DDBJ whole genome shotgun (WGS) entry which is preliminary data.</text>
</comment>
<keyword evidence="2" id="KW-1185">Reference proteome</keyword>
<sequence length="57" mass="6136">MDTEIDSVINNTGVSGSKLMKQERELPCALFLIVPLGLPPLGPTSVPIRSHCSFIGR</sequence>
<evidence type="ECO:0000313" key="2">
    <source>
        <dbReference type="Proteomes" id="UP000054783"/>
    </source>
</evidence>
<dbReference type="EMBL" id="JYDQ01003384">
    <property type="protein sequence ID" value="KRY02849.1"/>
    <property type="molecule type" value="Genomic_DNA"/>
</dbReference>
<dbReference type="Proteomes" id="UP000054783">
    <property type="component" value="Unassembled WGS sequence"/>
</dbReference>
<accession>A0A0V0YRP7</accession>
<name>A0A0V0YRP7_9BILA</name>
<organism evidence="1 2">
    <name type="scientific">Trichinella patagoniensis</name>
    <dbReference type="NCBI Taxonomy" id="990121"/>
    <lineage>
        <taxon>Eukaryota</taxon>
        <taxon>Metazoa</taxon>
        <taxon>Ecdysozoa</taxon>
        <taxon>Nematoda</taxon>
        <taxon>Enoplea</taxon>
        <taxon>Dorylaimia</taxon>
        <taxon>Trichinellida</taxon>
        <taxon>Trichinellidae</taxon>
        <taxon>Trichinella</taxon>
    </lineage>
</organism>
<dbReference type="AlphaFoldDB" id="A0A0V0YRP7"/>
<proteinExistence type="predicted"/>
<protein>
    <submittedName>
        <fullName evidence="1">Uncharacterized protein</fullName>
    </submittedName>
</protein>